<gene>
    <name evidence="1" type="ORF">CINCED_3A017815</name>
</gene>
<dbReference type="InterPro" id="IPR009832">
    <property type="entry name" value="DUF1397"/>
</dbReference>
<dbReference type="PANTHER" id="PTHR20997:SF2">
    <property type="entry name" value="EG:BACR42I17.2 PROTEIN-RELATED"/>
    <property type="match status" value="1"/>
</dbReference>
<dbReference type="Pfam" id="PF07165">
    <property type="entry name" value="DUF1397"/>
    <property type="match status" value="1"/>
</dbReference>
<organism evidence="1 2">
    <name type="scientific">Cinara cedri</name>
    <dbReference type="NCBI Taxonomy" id="506608"/>
    <lineage>
        <taxon>Eukaryota</taxon>
        <taxon>Metazoa</taxon>
        <taxon>Ecdysozoa</taxon>
        <taxon>Arthropoda</taxon>
        <taxon>Hexapoda</taxon>
        <taxon>Insecta</taxon>
        <taxon>Pterygota</taxon>
        <taxon>Neoptera</taxon>
        <taxon>Paraneoptera</taxon>
        <taxon>Hemiptera</taxon>
        <taxon>Sternorrhyncha</taxon>
        <taxon>Aphidomorpha</taxon>
        <taxon>Aphidoidea</taxon>
        <taxon>Aphididae</taxon>
        <taxon>Lachninae</taxon>
        <taxon>Cinara</taxon>
    </lineage>
</organism>
<accession>A0A5E4MR12</accession>
<dbReference type="AlphaFoldDB" id="A0A5E4MR12"/>
<keyword evidence="2" id="KW-1185">Reference proteome</keyword>
<proteinExistence type="predicted"/>
<evidence type="ECO:0000313" key="2">
    <source>
        <dbReference type="Proteomes" id="UP000325440"/>
    </source>
</evidence>
<evidence type="ECO:0000313" key="1">
    <source>
        <dbReference type="EMBL" id="VVC34734.1"/>
    </source>
</evidence>
<sequence>MRITNDLFPSEIYITEDEKGPVYNQPREHLDEKAMMSVPVKSQREIEQMIDEANKMSKISEDYRFCIKNVINTTLFKEDFYNLDSGNIVQVSKKYCQNVPAFLKCNDIYRYQIDKYANGDNRADPSIIKLIFEETFITFICSLDSQSLTEFYVVGGLQCLYVLSKPLNQCVNLSFSKYKQTHLSDSDTGREFENQCKYVLKYSTYTTSYYATI</sequence>
<protein>
    <submittedName>
        <fullName evidence="1">Uncharacterized protein</fullName>
    </submittedName>
</protein>
<dbReference type="EMBL" id="CABPRJ010001010">
    <property type="protein sequence ID" value="VVC34734.1"/>
    <property type="molecule type" value="Genomic_DNA"/>
</dbReference>
<name>A0A5E4MR12_9HEMI</name>
<dbReference type="PANTHER" id="PTHR20997">
    <property type="entry name" value="EG:BACR42I17.2 PROTEIN-RELATED"/>
    <property type="match status" value="1"/>
</dbReference>
<reference evidence="1 2" key="1">
    <citation type="submission" date="2019-08" db="EMBL/GenBank/DDBJ databases">
        <authorList>
            <person name="Alioto T."/>
            <person name="Alioto T."/>
            <person name="Gomez Garrido J."/>
        </authorList>
    </citation>
    <scope>NUCLEOTIDE SEQUENCE [LARGE SCALE GENOMIC DNA]</scope>
</reference>
<dbReference type="Proteomes" id="UP000325440">
    <property type="component" value="Unassembled WGS sequence"/>
</dbReference>